<gene>
    <name evidence="12" type="ORF">H1P_1560014</name>
</gene>
<dbReference type="Gene3D" id="1.10.10.10">
    <property type="entry name" value="Winged helix-like DNA-binding domain superfamily/Winged helix DNA-binding domain"/>
    <property type="match status" value="1"/>
</dbReference>
<dbReference type="Pfam" id="PF00486">
    <property type="entry name" value="Trans_reg_C"/>
    <property type="match status" value="1"/>
</dbReference>
<dbReference type="CDD" id="cd00156">
    <property type="entry name" value="REC"/>
    <property type="match status" value="1"/>
</dbReference>
<dbReference type="OrthoDB" id="442759at2"/>
<evidence type="ECO:0000259" key="11">
    <source>
        <dbReference type="PROSITE" id="PS51755"/>
    </source>
</evidence>
<feature type="modified residue" description="Phosphohistidine" evidence="6">
    <location>
        <position position="298"/>
    </location>
</feature>
<dbReference type="GO" id="GO:0005829">
    <property type="term" value="C:cytosol"/>
    <property type="evidence" value="ECO:0007669"/>
    <property type="project" value="TreeGrafter"/>
</dbReference>
<evidence type="ECO:0000256" key="2">
    <source>
        <dbReference type="ARBA" id="ARBA00023012"/>
    </source>
</evidence>
<dbReference type="SUPFAM" id="SSF47226">
    <property type="entry name" value="Histidine-containing phosphotransfer domain, HPT domain"/>
    <property type="match status" value="1"/>
</dbReference>
<feature type="domain" description="Response regulatory" evidence="9">
    <location>
        <begin position="490"/>
        <end position="606"/>
    </location>
</feature>
<dbReference type="GO" id="GO:0006355">
    <property type="term" value="P:regulation of DNA-templated transcription"/>
    <property type="evidence" value="ECO:0007669"/>
    <property type="project" value="InterPro"/>
</dbReference>
<dbReference type="InterPro" id="IPR001789">
    <property type="entry name" value="Sig_transdc_resp-reg_receiver"/>
</dbReference>
<accession>A0A563VMC6</accession>
<evidence type="ECO:0000256" key="4">
    <source>
        <dbReference type="ARBA" id="ARBA00023125"/>
    </source>
</evidence>
<protein>
    <recommendedName>
        <fullName evidence="14">Multi-component transcriptional regulator, winged helix family</fullName>
    </recommendedName>
</protein>
<dbReference type="PANTHER" id="PTHR48111:SF15">
    <property type="entry name" value="OMPR SUBFAMILY"/>
    <property type="match status" value="1"/>
</dbReference>
<keyword evidence="3" id="KW-0805">Transcription regulation</keyword>
<keyword evidence="4 8" id="KW-0238">DNA-binding</keyword>
<dbReference type="PROSITE" id="PS50110">
    <property type="entry name" value="RESPONSE_REGULATORY"/>
    <property type="match status" value="2"/>
</dbReference>
<dbReference type="InterPro" id="IPR036388">
    <property type="entry name" value="WH-like_DNA-bd_sf"/>
</dbReference>
<keyword evidence="2" id="KW-0902">Two-component regulatory system</keyword>
<dbReference type="PROSITE" id="PS50894">
    <property type="entry name" value="HPT"/>
    <property type="match status" value="1"/>
</dbReference>
<sequence length="617" mass="70430">MKILLVEDDKLIAQTLENILRDRHYVVDLASEGQLGWEFVETYNYDLILLDVMLPKLNGIEFCKRLRDAGNQTPVLLLTAQSSSNKKVMGLDAGADDYVVKPFEISELLARIRVLLRRRNSPTTPILQWGKLRLNSSIHEVTYDDRVLNITPKEYRLLELFIDNGDRVLTREIILDRLWAVEEAPNNNTVSAHIKDIRRKLKKAGANADFIETVYGVGYRLKPLSTLKGKRSKERGIKKEINTETQLRKQTREALTAVWQQFEKLHSDRLSILEKANLAWQKHSLEGQLLQQAQWAAHKLAGGLGIFGFNQGSSLAVEMEQLLKIQSDSDRDRARHFSELLFALKNSLKSNSQPLLTPVNQHRPVILAVDNQSQLVQQIMAEMSAVAMKFEMVTNPRATKKALVQANVDVIIWQFSLADETANTLNDFIDVINDRFPLPIILFTDNNNQDDRLKITRLTHPILLQRASIDNRAVKAIVKALQQARHKVAKVLVVDDDSQVLAAIDSLLDPLNIELTVLDNPLNFWRFIAEFKPDLLILDFAMPQLTGIELCQLVRNDPRWRELPILFLTIHNDLGTMQQILSAGANDCISKTLVQSELIPKIFNHLDRRQFYYSVNL</sequence>
<dbReference type="Gene3D" id="1.20.120.160">
    <property type="entry name" value="HPT domain"/>
    <property type="match status" value="1"/>
</dbReference>
<organism evidence="12 13">
    <name type="scientific">Hyella patelloides LEGE 07179</name>
    <dbReference type="NCBI Taxonomy" id="945734"/>
    <lineage>
        <taxon>Bacteria</taxon>
        <taxon>Bacillati</taxon>
        <taxon>Cyanobacteriota</taxon>
        <taxon>Cyanophyceae</taxon>
        <taxon>Pleurocapsales</taxon>
        <taxon>Hyellaceae</taxon>
        <taxon>Hyella</taxon>
    </lineage>
</organism>
<proteinExistence type="predicted"/>
<dbReference type="InterPro" id="IPR001867">
    <property type="entry name" value="OmpR/PhoB-type_DNA-bd"/>
</dbReference>
<dbReference type="Pfam" id="PF01627">
    <property type="entry name" value="Hpt"/>
    <property type="match status" value="1"/>
</dbReference>
<dbReference type="AlphaFoldDB" id="A0A563VMC6"/>
<dbReference type="CDD" id="cd00383">
    <property type="entry name" value="trans_reg_C"/>
    <property type="match status" value="1"/>
</dbReference>
<reference evidence="12 13" key="1">
    <citation type="submission" date="2019-01" db="EMBL/GenBank/DDBJ databases">
        <authorList>
            <person name="Brito A."/>
        </authorList>
    </citation>
    <scope>NUCLEOTIDE SEQUENCE [LARGE SCALE GENOMIC DNA]</scope>
    <source>
        <strain evidence="12">1</strain>
    </source>
</reference>
<dbReference type="GO" id="GO:0000156">
    <property type="term" value="F:phosphorelay response regulator activity"/>
    <property type="evidence" value="ECO:0007669"/>
    <property type="project" value="TreeGrafter"/>
</dbReference>
<dbReference type="InterPro" id="IPR011006">
    <property type="entry name" value="CheY-like_superfamily"/>
</dbReference>
<keyword evidence="5" id="KW-0804">Transcription</keyword>
<dbReference type="InterPro" id="IPR039420">
    <property type="entry name" value="WalR-like"/>
</dbReference>
<evidence type="ECO:0000256" key="5">
    <source>
        <dbReference type="ARBA" id="ARBA00023163"/>
    </source>
</evidence>
<feature type="domain" description="Response regulatory" evidence="9">
    <location>
        <begin position="2"/>
        <end position="116"/>
    </location>
</feature>
<feature type="DNA-binding region" description="OmpR/PhoB-type" evidence="8">
    <location>
        <begin position="124"/>
        <end position="223"/>
    </location>
</feature>
<evidence type="ECO:0000313" key="13">
    <source>
        <dbReference type="Proteomes" id="UP000320055"/>
    </source>
</evidence>
<dbReference type="SMART" id="SM00862">
    <property type="entry name" value="Trans_reg_C"/>
    <property type="match status" value="1"/>
</dbReference>
<feature type="domain" description="HPt" evidence="10">
    <location>
        <begin position="251"/>
        <end position="358"/>
    </location>
</feature>
<evidence type="ECO:0000313" key="12">
    <source>
        <dbReference type="EMBL" id="VEP12614.1"/>
    </source>
</evidence>
<feature type="modified residue" description="4-aspartylphosphate" evidence="7">
    <location>
        <position position="51"/>
    </location>
</feature>
<evidence type="ECO:0000256" key="8">
    <source>
        <dbReference type="PROSITE-ProRule" id="PRU01091"/>
    </source>
</evidence>
<dbReference type="PROSITE" id="PS51755">
    <property type="entry name" value="OMPR_PHOB"/>
    <property type="match status" value="1"/>
</dbReference>
<evidence type="ECO:0000256" key="7">
    <source>
        <dbReference type="PROSITE-ProRule" id="PRU00169"/>
    </source>
</evidence>
<dbReference type="PANTHER" id="PTHR48111">
    <property type="entry name" value="REGULATOR OF RPOS"/>
    <property type="match status" value="1"/>
</dbReference>
<dbReference type="Gene3D" id="6.10.250.690">
    <property type="match status" value="1"/>
</dbReference>
<evidence type="ECO:0000256" key="1">
    <source>
        <dbReference type="ARBA" id="ARBA00022553"/>
    </source>
</evidence>
<dbReference type="InterPro" id="IPR008207">
    <property type="entry name" value="Sig_transdc_His_kin_Hpt_dom"/>
</dbReference>
<dbReference type="InterPro" id="IPR036641">
    <property type="entry name" value="HPT_dom_sf"/>
</dbReference>
<dbReference type="SUPFAM" id="SSF52172">
    <property type="entry name" value="CheY-like"/>
    <property type="match status" value="2"/>
</dbReference>
<evidence type="ECO:0000259" key="10">
    <source>
        <dbReference type="PROSITE" id="PS50894"/>
    </source>
</evidence>
<dbReference type="Pfam" id="PF00072">
    <property type="entry name" value="Response_reg"/>
    <property type="match status" value="2"/>
</dbReference>
<dbReference type="SMART" id="SM00448">
    <property type="entry name" value="REC"/>
    <property type="match status" value="2"/>
</dbReference>
<feature type="modified residue" description="4-aspartylphosphate" evidence="7">
    <location>
        <position position="539"/>
    </location>
</feature>
<evidence type="ECO:0000256" key="3">
    <source>
        <dbReference type="ARBA" id="ARBA00023015"/>
    </source>
</evidence>
<dbReference type="Proteomes" id="UP000320055">
    <property type="component" value="Unassembled WGS sequence"/>
</dbReference>
<evidence type="ECO:0008006" key="14">
    <source>
        <dbReference type="Google" id="ProtNLM"/>
    </source>
</evidence>
<dbReference type="FunFam" id="3.40.50.2300:FF:000002">
    <property type="entry name" value="DNA-binding response regulator PhoP"/>
    <property type="match status" value="1"/>
</dbReference>
<dbReference type="Gene3D" id="3.40.50.2300">
    <property type="match status" value="2"/>
</dbReference>
<dbReference type="CDD" id="cd00088">
    <property type="entry name" value="HPT"/>
    <property type="match status" value="1"/>
</dbReference>
<evidence type="ECO:0000259" key="9">
    <source>
        <dbReference type="PROSITE" id="PS50110"/>
    </source>
</evidence>
<name>A0A563VMC6_9CYAN</name>
<evidence type="ECO:0000256" key="6">
    <source>
        <dbReference type="PROSITE-ProRule" id="PRU00110"/>
    </source>
</evidence>
<dbReference type="EMBL" id="CAACVJ010000064">
    <property type="protein sequence ID" value="VEP12614.1"/>
    <property type="molecule type" value="Genomic_DNA"/>
</dbReference>
<dbReference type="RefSeq" id="WP_144870646.1">
    <property type="nucleotide sequence ID" value="NZ_LR213907.1"/>
</dbReference>
<dbReference type="GO" id="GO:0000976">
    <property type="term" value="F:transcription cis-regulatory region binding"/>
    <property type="evidence" value="ECO:0007669"/>
    <property type="project" value="TreeGrafter"/>
</dbReference>
<keyword evidence="13" id="KW-1185">Reference proteome</keyword>
<feature type="domain" description="OmpR/PhoB-type" evidence="11">
    <location>
        <begin position="124"/>
        <end position="223"/>
    </location>
</feature>
<keyword evidence="1 7" id="KW-0597">Phosphoprotein</keyword>
<dbReference type="GO" id="GO:0032993">
    <property type="term" value="C:protein-DNA complex"/>
    <property type="evidence" value="ECO:0007669"/>
    <property type="project" value="TreeGrafter"/>
</dbReference>